<keyword evidence="5" id="KW-0862">Zinc</keyword>
<evidence type="ECO:0000256" key="9">
    <source>
        <dbReference type="ARBA" id="ARBA00023242"/>
    </source>
</evidence>
<dbReference type="GO" id="GO:0008270">
    <property type="term" value="F:zinc ion binding"/>
    <property type="evidence" value="ECO:0007669"/>
    <property type="project" value="UniProtKB-KW"/>
</dbReference>
<dbReference type="PROSITE" id="PS51802">
    <property type="entry name" value="ZF_CCHHC"/>
    <property type="match status" value="1"/>
</dbReference>
<evidence type="ECO:0000256" key="2">
    <source>
        <dbReference type="ARBA" id="ARBA00022723"/>
    </source>
</evidence>
<dbReference type="GO" id="GO:0045892">
    <property type="term" value="P:negative regulation of DNA-templated transcription"/>
    <property type="evidence" value="ECO:0007669"/>
    <property type="project" value="TreeGrafter"/>
</dbReference>
<feature type="compositionally biased region" description="Polar residues" evidence="11">
    <location>
        <begin position="681"/>
        <end position="690"/>
    </location>
</feature>
<dbReference type="GO" id="GO:0003682">
    <property type="term" value="F:chromatin binding"/>
    <property type="evidence" value="ECO:0007669"/>
    <property type="project" value="TreeGrafter"/>
</dbReference>
<feature type="compositionally biased region" description="Low complexity" evidence="11">
    <location>
        <begin position="338"/>
        <end position="349"/>
    </location>
</feature>
<evidence type="ECO:0000313" key="13">
    <source>
        <dbReference type="EMBL" id="JAV33640.1"/>
    </source>
</evidence>
<reference evidence="13" key="1">
    <citation type="submission" date="2017-01" db="EMBL/GenBank/DDBJ databases">
        <title>A deep insight into the sialotranscriptome of adult male and female Cluex tarsalis mosquitoes.</title>
        <authorList>
            <person name="Ribeiro J.M."/>
            <person name="Moreira F."/>
            <person name="Bernard K.A."/>
            <person name="Calvo E."/>
        </authorList>
    </citation>
    <scope>NUCLEOTIDE SEQUENCE</scope>
    <source>
        <strain evidence="13">Kern County</strain>
        <tissue evidence="13">Salivary glands</tissue>
    </source>
</reference>
<keyword evidence="6" id="KW-0156">Chromatin regulator</keyword>
<feature type="region of interest" description="Disordered" evidence="11">
    <location>
        <begin position="1312"/>
        <end position="1362"/>
    </location>
</feature>
<feature type="region of interest" description="Disordered" evidence="11">
    <location>
        <begin position="590"/>
        <end position="708"/>
    </location>
</feature>
<keyword evidence="9" id="KW-0539">Nucleus</keyword>
<feature type="domain" description="SAM" evidence="12">
    <location>
        <begin position="1437"/>
        <end position="1501"/>
    </location>
</feature>
<feature type="compositionally biased region" description="Acidic residues" evidence="11">
    <location>
        <begin position="1"/>
        <end position="10"/>
    </location>
</feature>
<dbReference type="SUPFAM" id="SSF47769">
    <property type="entry name" value="SAM/Pointed domain"/>
    <property type="match status" value="1"/>
</dbReference>
<dbReference type="CDD" id="cd09582">
    <property type="entry name" value="SAM_Scm-like-3MBT3_4"/>
    <property type="match status" value="1"/>
</dbReference>
<dbReference type="InterPro" id="IPR004092">
    <property type="entry name" value="Mbt"/>
</dbReference>
<evidence type="ECO:0000256" key="5">
    <source>
        <dbReference type="ARBA" id="ARBA00022833"/>
    </source>
</evidence>
<organism evidence="13">
    <name type="scientific">Culex tarsalis</name>
    <name type="common">Encephalitis mosquito</name>
    <dbReference type="NCBI Taxonomy" id="7177"/>
    <lineage>
        <taxon>Eukaryota</taxon>
        <taxon>Metazoa</taxon>
        <taxon>Ecdysozoa</taxon>
        <taxon>Arthropoda</taxon>
        <taxon>Hexapoda</taxon>
        <taxon>Insecta</taxon>
        <taxon>Pterygota</taxon>
        <taxon>Neoptera</taxon>
        <taxon>Endopterygota</taxon>
        <taxon>Diptera</taxon>
        <taxon>Nematocera</taxon>
        <taxon>Culicoidea</taxon>
        <taxon>Culicidae</taxon>
        <taxon>Culicinae</taxon>
        <taxon>Culicini</taxon>
        <taxon>Culex</taxon>
        <taxon>Culex</taxon>
    </lineage>
</organism>
<evidence type="ECO:0000256" key="1">
    <source>
        <dbReference type="ARBA" id="ARBA00004123"/>
    </source>
</evidence>
<evidence type="ECO:0000256" key="11">
    <source>
        <dbReference type="SAM" id="MobiDB-lite"/>
    </source>
</evidence>
<dbReference type="CDD" id="cd20103">
    <property type="entry name" value="MBT_L3MBTL1-like_rpt3"/>
    <property type="match status" value="1"/>
</dbReference>
<dbReference type="InterPro" id="IPR013761">
    <property type="entry name" value="SAM/pointed_sf"/>
</dbReference>
<dbReference type="InterPro" id="IPR050548">
    <property type="entry name" value="PcG_chromatin_remod_factors"/>
</dbReference>
<keyword evidence="3" id="KW-0677">Repeat</keyword>
<name>A0A1Q3G1J3_CULTA</name>
<keyword evidence="7" id="KW-0805">Transcription regulation</keyword>
<feature type="repeat" description="MBT" evidence="10">
    <location>
        <begin position="1040"/>
        <end position="1142"/>
    </location>
</feature>
<evidence type="ECO:0000256" key="4">
    <source>
        <dbReference type="ARBA" id="ARBA00022771"/>
    </source>
</evidence>
<evidence type="ECO:0000256" key="8">
    <source>
        <dbReference type="ARBA" id="ARBA00023163"/>
    </source>
</evidence>
<dbReference type="GO" id="GO:0042393">
    <property type="term" value="F:histone binding"/>
    <property type="evidence" value="ECO:0007669"/>
    <property type="project" value="TreeGrafter"/>
</dbReference>
<dbReference type="PANTHER" id="PTHR12247:SF131">
    <property type="entry name" value="LD05287P"/>
    <property type="match status" value="1"/>
</dbReference>
<dbReference type="Pfam" id="PF02820">
    <property type="entry name" value="MBT"/>
    <property type="match status" value="3"/>
</dbReference>
<keyword evidence="8" id="KW-0804">Transcription</keyword>
<evidence type="ECO:0000259" key="12">
    <source>
        <dbReference type="PROSITE" id="PS50105"/>
    </source>
</evidence>
<dbReference type="GO" id="GO:0005634">
    <property type="term" value="C:nucleus"/>
    <property type="evidence" value="ECO:0007669"/>
    <property type="project" value="UniProtKB-SubCell"/>
</dbReference>
<feature type="region of interest" description="Disordered" evidence="11">
    <location>
        <begin position="720"/>
        <end position="759"/>
    </location>
</feature>
<dbReference type="SUPFAM" id="SSF63748">
    <property type="entry name" value="Tudor/PWWP/MBT"/>
    <property type="match status" value="3"/>
</dbReference>
<dbReference type="PANTHER" id="PTHR12247">
    <property type="entry name" value="POLYCOMB GROUP PROTEIN"/>
    <property type="match status" value="1"/>
</dbReference>
<dbReference type="Gene3D" id="2.30.30.140">
    <property type="match status" value="3"/>
</dbReference>
<dbReference type="CDD" id="cd20102">
    <property type="entry name" value="MBT_L3MBTL1-like_rpt2"/>
    <property type="match status" value="1"/>
</dbReference>
<protein>
    <submittedName>
        <fullName evidence="13">Putative polycomb group protein scm/l3mbt tumor-supressor in</fullName>
    </submittedName>
</protein>
<feature type="repeat" description="MBT" evidence="10">
    <location>
        <begin position="935"/>
        <end position="1033"/>
    </location>
</feature>
<dbReference type="EMBL" id="GFDL01001405">
    <property type="protein sequence ID" value="JAV33640.1"/>
    <property type="molecule type" value="Transcribed_RNA"/>
</dbReference>
<feature type="region of interest" description="Disordered" evidence="11">
    <location>
        <begin position="879"/>
        <end position="906"/>
    </location>
</feature>
<feature type="compositionally biased region" description="Basic and acidic residues" evidence="11">
    <location>
        <begin position="669"/>
        <end position="680"/>
    </location>
</feature>
<dbReference type="Gene3D" id="1.10.150.50">
    <property type="entry name" value="Transcription Factor, Ets-1"/>
    <property type="match status" value="1"/>
</dbReference>
<feature type="compositionally biased region" description="Low complexity" evidence="11">
    <location>
        <begin position="638"/>
        <end position="661"/>
    </location>
</feature>
<evidence type="ECO:0000256" key="7">
    <source>
        <dbReference type="ARBA" id="ARBA00023015"/>
    </source>
</evidence>
<feature type="region of interest" description="Disordered" evidence="11">
    <location>
        <begin position="323"/>
        <end position="349"/>
    </location>
</feature>
<evidence type="ECO:0000256" key="6">
    <source>
        <dbReference type="ARBA" id="ARBA00022853"/>
    </source>
</evidence>
<dbReference type="CDD" id="cd20101">
    <property type="entry name" value="MBT_L3MBTL1-like_rpt1"/>
    <property type="match status" value="1"/>
</dbReference>
<dbReference type="InterPro" id="IPR001660">
    <property type="entry name" value="SAM"/>
</dbReference>
<sequence length="1509" mass="165997">MDPDDFEEFVEAALKQQQQQQPQPQQKVIVQRNSPPILFPGGGPLTLNATSSLLVPNSAPIQAQPPPPQQLSFGNVTATAGGSSLVDATSVIVLNKDSSLAPMTIPINVVTAAVDQPQQQQPSSQFMQKVVMAAAAAGPSGQGSVQLMPAGTMKTLQQKMQTPGFKLQIGNTNIMSLQQKLITTTPIVNPHLQQQQPPQLSAQPAHVVGPPTVTMIQSSPSPSNPPTLTLPGPVGRLPSSIKILKPIAPKPVINYTSTVIKPAQTQEVANSGAAAATAGAGTGGPSSVCHHVLPFGTTIKVTAGNEQLPMLKGQQLIQAAASLQQSQLQPGPPPLPQLVPTQPQSPQTTQLLKQIRPASPAAATIVPQQSAVLSPNNQNKVIINKILYKPADSQVAASRIVSTGNGTPPLSPVSMPDLKRKIIISGPQQPAVSQRQIVQSSNAVSLPRIDHLPTNVQAVLNSCTNNSSITVTPLVTPVAAPVKEPEPQQSTQPEPTSDVVQIASNSTVGDASEEEVSSTTTEQLLISAGVLQSQETLNSSDLVISAEEDDDDEEVEQEEMLQKIVNEEERPKTPVEQEVTLEDLLNEQIKSPRLQKRANSEYQQAPVAVPTRRLSEPIQQEVAPEVPPEDEIPPMPKPLSVIKKSGRSSSVSRRSSSTKTIHSSLLCSEKFEMSSDESRSIKTSASSLHTISPPKKEETSSESPPAYDQDKLQTAIQNYKKSMGGGGKKSRSESRSVKGGGDAKDEDKDDKEFMDGDIGSTPSDLIKWDDGIGYIKNSYLHFQFNQYGLVEPMETKEYLKHVKTNVYESVKDPLQTRITASGRNKRKVLASEMSYRCRGCKCRGTASEFATPDYCSVACMKQTKNEPLLTSIARSKKLQRKGVASSESESAVSNNTPLPTSDDDSLASSLNFTNAFKEKNIIPKREPAPEPEPKFAWESYLAHTKGTPSPLNLFVNPYPSGTNKFRPGMKLEAIDPENNSLFCVCTIMEVRGYRMQLTFDGYSRDYDFWVNADSLDIFPPGWCRKTGRVLQPPKGYDENFRWLEYLTKTRSMAASRYLFAHLNATQSDSDKNKFEVGMSLEADDLKKSGKVCVASVTDKIDNRILVHFDGWDERYDYWVDIRSPYIHHINWHQENGYSITAPPDWTKGDFDWAKYIRIKSRRIGRPIIPADKTLFETREPMNFRPDMKLEVVDRKNQMLIRPATVIETDGYEIKVCFDGWPNFYSFWIEDDSPDIHPMNWCKRTAHPIEFPPNYRPASIKSTCEIPFCLGQGNAKFLSHRNHTRVGECPYRTNNWLLEDRKQLRVTHEQIVTTNGHDPSPESAAPPPTTPTAGAIQSDVPPPKKIKKELDDSTPAALPVTRSSPAVLVGGSQQEPPTSSTFTTTNAALDPLVKTALPVITDFGPRLKQSYRLWKASSRILDRCTDGMSEYDRNPLRWSVDEVATYVERFPGCGLVGGQIREEQINGAAFLSLTQDDLVKYLDVKLGPAIKLYNRIIHLRLEVEKHFLKF</sequence>
<dbReference type="InterPro" id="IPR002515">
    <property type="entry name" value="Znf_C2H2C"/>
</dbReference>
<dbReference type="SMART" id="SM00561">
    <property type="entry name" value="MBT"/>
    <property type="match status" value="3"/>
</dbReference>
<dbReference type="PROSITE" id="PS51079">
    <property type="entry name" value="MBT"/>
    <property type="match status" value="3"/>
</dbReference>
<feature type="compositionally biased region" description="Basic and acidic residues" evidence="11">
    <location>
        <begin position="730"/>
        <end position="754"/>
    </location>
</feature>
<feature type="compositionally biased region" description="Low complexity" evidence="11">
    <location>
        <begin position="16"/>
        <end position="26"/>
    </location>
</feature>
<feature type="repeat" description="MBT" evidence="10">
    <location>
        <begin position="1150"/>
        <end position="1251"/>
    </location>
</feature>
<dbReference type="PROSITE" id="PS50105">
    <property type="entry name" value="SAM_DOMAIN"/>
    <property type="match status" value="1"/>
</dbReference>
<accession>A0A1Q3G1J3</accession>
<comment type="subcellular location">
    <subcellularLocation>
        <location evidence="1">Nucleus</location>
    </subcellularLocation>
</comment>
<dbReference type="GO" id="GO:0006325">
    <property type="term" value="P:chromatin organization"/>
    <property type="evidence" value="ECO:0007669"/>
    <property type="project" value="UniProtKB-KW"/>
</dbReference>
<keyword evidence="4" id="KW-0863">Zinc-finger</keyword>
<keyword evidence="2" id="KW-0479">Metal-binding</keyword>
<evidence type="ECO:0000256" key="3">
    <source>
        <dbReference type="ARBA" id="ARBA00022737"/>
    </source>
</evidence>
<feature type="compositionally biased region" description="Low complexity" evidence="11">
    <location>
        <begin position="883"/>
        <end position="895"/>
    </location>
</feature>
<evidence type="ECO:0000256" key="10">
    <source>
        <dbReference type="PROSITE-ProRule" id="PRU00459"/>
    </source>
</evidence>
<feature type="region of interest" description="Disordered" evidence="11">
    <location>
        <begin position="1"/>
        <end position="28"/>
    </location>
</feature>
<proteinExistence type="predicted"/>